<dbReference type="EMBL" id="ML769488">
    <property type="protein sequence ID" value="KAE9398027.1"/>
    <property type="molecule type" value="Genomic_DNA"/>
</dbReference>
<organism evidence="1 2">
    <name type="scientific">Gymnopus androsaceus JB14</name>
    <dbReference type="NCBI Taxonomy" id="1447944"/>
    <lineage>
        <taxon>Eukaryota</taxon>
        <taxon>Fungi</taxon>
        <taxon>Dikarya</taxon>
        <taxon>Basidiomycota</taxon>
        <taxon>Agaricomycotina</taxon>
        <taxon>Agaricomycetes</taxon>
        <taxon>Agaricomycetidae</taxon>
        <taxon>Agaricales</taxon>
        <taxon>Marasmiineae</taxon>
        <taxon>Omphalotaceae</taxon>
        <taxon>Gymnopus</taxon>
    </lineage>
</organism>
<evidence type="ECO:0000313" key="2">
    <source>
        <dbReference type="Proteomes" id="UP000799118"/>
    </source>
</evidence>
<gene>
    <name evidence="1" type="ORF">BT96DRAFT_1020368</name>
</gene>
<proteinExistence type="predicted"/>
<protein>
    <submittedName>
        <fullName evidence="1">Uncharacterized protein</fullName>
    </submittedName>
</protein>
<dbReference type="Proteomes" id="UP000799118">
    <property type="component" value="Unassembled WGS sequence"/>
</dbReference>
<sequence length="190" mass="22324">MSAFGSKRRSALYQRQVRLFWSLLANRSQWSQSVDLYFGTRHADEILHLRRLRSQSGLWDLRSKFLHSEDGKRDILSTTLWTVQVISKHPSPEATYPPFNSVGTQENSHRHTEGWSYETNCAQQLNSAPTSAKYLPRRPWRRPWHSFLDPARSSLIRGVDKSSQRFEEMGLCIEKWIDRWEFCLQVPMNG</sequence>
<keyword evidence="2" id="KW-1185">Reference proteome</keyword>
<reference evidence="1" key="1">
    <citation type="journal article" date="2019" name="Environ. Microbiol.">
        <title>Fungal ecological strategies reflected in gene transcription - a case study of two litter decomposers.</title>
        <authorList>
            <person name="Barbi F."/>
            <person name="Kohler A."/>
            <person name="Barry K."/>
            <person name="Baskaran P."/>
            <person name="Daum C."/>
            <person name="Fauchery L."/>
            <person name="Ihrmark K."/>
            <person name="Kuo A."/>
            <person name="LaButti K."/>
            <person name="Lipzen A."/>
            <person name="Morin E."/>
            <person name="Grigoriev I.V."/>
            <person name="Henrissat B."/>
            <person name="Lindahl B."/>
            <person name="Martin F."/>
        </authorList>
    </citation>
    <scope>NUCLEOTIDE SEQUENCE</scope>
    <source>
        <strain evidence="1">JB14</strain>
    </source>
</reference>
<dbReference type="AlphaFoldDB" id="A0A6A4HLV8"/>
<evidence type="ECO:0000313" key="1">
    <source>
        <dbReference type="EMBL" id="KAE9398027.1"/>
    </source>
</evidence>
<name>A0A6A4HLV8_9AGAR</name>
<accession>A0A6A4HLV8</accession>